<accession>A0A1G4MHF6</accession>
<dbReference type="STRING" id="4955.A0A1G4MHF6"/>
<dbReference type="OMA" id="YWQPHEL"/>
<dbReference type="AlphaFoldDB" id="A0A1G4MHF6"/>
<evidence type="ECO:0000313" key="2">
    <source>
        <dbReference type="EMBL" id="SCW03160.1"/>
    </source>
</evidence>
<feature type="transmembrane region" description="Helical" evidence="1">
    <location>
        <begin position="44"/>
        <end position="65"/>
    </location>
</feature>
<keyword evidence="3" id="KW-1185">Reference proteome</keyword>
<sequence length="254" mass="28307">MNVSSSKVNVAGHASPFYQSDKRHVCVCPSCSYSVRHQSMLSLLFFWGFILPICWLINLGLFIYAQYCLKHKVQFSSVAEDEFPTAYELNVYRSKMVVANTGLAVLNNDIKHQNTDRNSAESISLPELEPASTHCDSSISDLNSPSTFRTSLANHCPNIIRICDSSDLIDPVSNDMSASSIDLYHSSRLDFLTNMSTDVIDFHHSMRKKYHTWAGRTLLSLAGFLVILLIGIVGVGRNSSSSNFLAPEWRSSSK</sequence>
<proteinExistence type="predicted"/>
<dbReference type="EMBL" id="LT598486">
    <property type="protein sequence ID" value="SCW03160.1"/>
    <property type="molecule type" value="Genomic_DNA"/>
</dbReference>
<organism evidence="2 3">
    <name type="scientific">Lachancea fermentati</name>
    <name type="common">Zygosaccharomyces fermentati</name>
    <dbReference type="NCBI Taxonomy" id="4955"/>
    <lineage>
        <taxon>Eukaryota</taxon>
        <taxon>Fungi</taxon>
        <taxon>Dikarya</taxon>
        <taxon>Ascomycota</taxon>
        <taxon>Saccharomycotina</taxon>
        <taxon>Saccharomycetes</taxon>
        <taxon>Saccharomycetales</taxon>
        <taxon>Saccharomycetaceae</taxon>
        <taxon>Lachancea</taxon>
    </lineage>
</organism>
<name>A0A1G4MHF6_LACFM</name>
<evidence type="ECO:0000256" key="1">
    <source>
        <dbReference type="SAM" id="Phobius"/>
    </source>
</evidence>
<keyword evidence="1" id="KW-0472">Membrane</keyword>
<keyword evidence="1" id="KW-0812">Transmembrane</keyword>
<gene>
    <name evidence="2" type="ORF">LAFE_0G04280G</name>
</gene>
<dbReference type="Proteomes" id="UP000190831">
    <property type="component" value="Chromosome G"/>
</dbReference>
<evidence type="ECO:0000313" key="3">
    <source>
        <dbReference type="Proteomes" id="UP000190831"/>
    </source>
</evidence>
<protein>
    <submittedName>
        <fullName evidence="2">LAFE_0G04280g1_1</fullName>
    </submittedName>
</protein>
<feature type="transmembrane region" description="Helical" evidence="1">
    <location>
        <begin position="213"/>
        <end position="235"/>
    </location>
</feature>
<keyword evidence="1" id="KW-1133">Transmembrane helix</keyword>
<reference evidence="2 3" key="1">
    <citation type="submission" date="2016-03" db="EMBL/GenBank/DDBJ databases">
        <authorList>
            <person name="Devillers H."/>
        </authorList>
    </citation>
    <scope>NUCLEOTIDE SEQUENCE [LARGE SCALE GENOMIC DNA]</scope>
    <source>
        <strain evidence="2">CBS 6772</strain>
    </source>
</reference>
<dbReference type="OrthoDB" id="4035013at2759"/>